<dbReference type="Proteomes" id="UP000469452">
    <property type="component" value="Unassembled WGS sequence"/>
</dbReference>
<dbReference type="EMBL" id="VJMI01019816">
    <property type="protein sequence ID" value="KAF0706333.1"/>
    <property type="molecule type" value="Genomic_DNA"/>
</dbReference>
<evidence type="ECO:0000313" key="3">
    <source>
        <dbReference type="Proteomes" id="UP000469452"/>
    </source>
</evidence>
<gene>
    <name evidence="2" type="ORF">AaE_014171</name>
</gene>
<accession>A0A6A4Z8A2</accession>
<name>A0A6A4Z8A2_APHAT</name>
<protein>
    <recommendedName>
        <fullName evidence="1">Retrotransposon gag domain-containing protein</fullName>
    </recommendedName>
</protein>
<proteinExistence type="predicted"/>
<sequence>MTLVEFEYGLREEFEPSDLQERLRDRLFALQQKGCKDLVEYIEKFRRICTDVQEMSELDKLTFIIRWLKLKTREEVKYRQSKTLSEALEYERAHSLSLSSIKPPDKPN</sequence>
<feature type="domain" description="Retrotransposon gag" evidence="1">
    <location>
        <begin position="6"/>
        <end position="69"/>
    </location>
</feature>
<dbReference type="InterPro" id="IPR005162">
    <property type="entry name" value="Retrotrans_gag_dom"/>
</dbReference>
<dbReference type="AlphaFoldDB" id="A0A6A4Z8A2"/>
<dbReference type="Pfam" id="PF03732">
    <property type="entry name" value="Retrotrans_gag"/>
    <property type="match status" value="1"/>
</dbReference>
<evidence type="ECO:0000313" key="2">
    <source>
        <dbReference type="EMBL" id="KAF0706333.1"/>
    </source>
</evidence>
<evidence type="ECO:0000259" key="1">
    <source>
        <dbReference type="Pfam" id="PF03732"/>
    </source>
</evidence>
<organism evidence="2 3">
    <name type="scientific">Aphanomyces astaci</name>
    <name type="common">Crayfish plague agent</name>
    <dbReference type="NCBI Taxonomy" id="112090"/>
    <lineage>
        <taxon>Eukaryota</taxon>
        <taxon>Sar</taxon>
        <taxon>Stramenopiles</taxon>
        <taxon>Oomycota</taxon>
        <taxon>Saprolegniomycetes</taxon>
        <taxon>Saprolegniales</taxon>
        <taxon>Verrucalvaceae</taxon>
        <taxon>Aphanomyces</taxon>
    </lineage>
</organism>
<comment type="caution">
    <text evidence="2">The sequence shown here is derived from an EMBL/GenBank/DDBJ whole genome shotgun (WGS) entry which is preliminary data.</text>
</comment>
<reference evidence="2 3" key="1">
    <citation type="submission" date="2019-06" db="EMBL/GenBank/DDBJ databases">
        <title>Genomics analysis of Aphanomyces spp. identifies a new class of oomycete effector associated with host adaptation.</title>
        <authorList>
            <person name="Gaulin E."/>
        </authorList>
    </citation>
    <scope>NUCLEOTIDE SEQUENCE [LARGE SCALE GENOMIC DNA]</scope>
    <source>
        <strain evidence="2 3">E</strain>
    </source>
</reference>